<dbReference type="AlphaFoldDB" id="A0A099KGP1"/>
<organism evidence="2 3">
    <name type="scientific">Colwellia psychrerythraea</name>
    <name type="common">Vibrio psychroerythus</name>
    <dbReference type="NCBI Taxonomy" id="28229"/>
    <lineage>
        <taxon>Bacteria</taxon>
        <taxon>Pseudomonadati</taxon>
        <taxon>Pseudomonadota</taxon>
        <taxon>Gammaproteobacteria</taxon>
        <taxon>Alteromonadales</taxon>
        <taxon>Colwelliaceae</taxon>
        <taxon>Colwellia</taxon>
    </lineage>
</organism>
<dbReference type="Proteomes" id="UP000029868">
    <property type="component" value="Unassembled WGS sequence"/>
</dbReference>
<dbReference type="RefSeq" id="WP_033084033.1">
    <property type="nucleotide sequence ID" value="NZ_JQEC01000057.1"/>
</dbReference>
<evidence type="ECO:0008006" key="4">
    <source>
        <dbReference type="Google" id="ProtNLM"/>
    </source>
</evidence>
<feature type="transmembrane region" description="Helical" evidence="1">
    <location>
        <begin position="239"/>
        <end position="258"/>
    </location>
</feature>
<dbReference type="OrthoDB" id="9759690at2"/>
<keyword evidence="1" id="KW-1133">Transmembrane helix</keyword>
<feature type="transmembrane region" description="Helical" evidence="1">
    <location>
        <begin position="335"/>
        <end position="356"/>
    </location>
</feature>
<proteinExistence type="predicted"/>
<evidence type="ECO:0000256" key="1">
    <source>
        <dbReference type="SAM" id="Phobius"/>
    </source>
</evidence>
<reference evidence="2 3" key="1">
    <citation type="submission" date="2014-08" db="EMBL/GenBank/DDBJ databases">
        <title>Genomic and Phenotypic Diversity of Colwellia psychrerythraea strains from Disparate Marine Basins.</title>
        <authorList>
            <person name="Techtmann S.M."/>
            <person name="Stelling S.C."/>
            <person name="Utturkar S.M."/>
            <person name="Alshibli N."/>
            <person name="Harris A."/>
            <person name="Brown S.D."/>
            <person name="Hazen T.C."/>
        </authorList>
    </citation>
    <scope>NUCLEOTIDE SEQUENCE [LARGE SCALE GENOMIC DNA]</scope>
    <source>
        <strain evidence="2 3">GAB14E</strain>
    </source>
</reference>
<name>A0A099KGP1_COLPS</name>
<feature type="transmembrane region" description="Helical" evidence="1">
    <location>
        <begin position="110"/>
        <end position="133"/>
    </location>
</feature>
<dbReference type="PATRIC" id="fig|28229.3.peg.4108"/>
<feature type="transmembrane region" description="Helical" evidence="1">
    <location>
        <begin position="210"/>
        <end position="233"/>
    </location>
</feature>
<evidence type="ECO:0000313" key="3">
    <source>
        <dbReference type="Proteomes" id="UP000029868"/>
    </source>
</evidence>
<feature type="transmembrane region" description="Helical" evidence="1">
    <location>
        <begin position="295"/>
        <end position="315"/>
    </location>
</feature>
<accession>A0A099KGP1</accession>
<gene>
    <name evidence="2" type="ORF">GAB14E_4133</name>
</gene>
<keyword evidence="1" id="KW-0472">Membrane</keyword>
<evidence type="ECO:0000313" key="2">
    <source>
        <dbReference type="EMBL" id="KGJ89137.1"/>
    </source>
</evidence>
<sequence>MEFPIKFSKFSLSVSNEAERYLLKINGSYSEISPELNLFLEKVQSHSNTADEFDLYCKNNGLISKSVIEGLHKLSLLGDGVDNKKHGLEGFIFTLELLSSKSVTTLSKPFTILFTKTQLIILAVLLFYCFGIYGEEIRVIEFNQFLFLSDPILILLLYFLSVIFHEIGHASALTKYTGKAGEIGFGLYYIFPILYADVNESWKLTKSERAWVSFGGVFFQLIFLLVVISYGIVFESATAISASNLITISIIFTLNPLFKFDGYWILCDVLDVNNLHSYVARGLFSFRSVGVRNIVFAYCYIAIAVLYILLIASFFNNQLNLLKSLYDGVNSEITIMTLLGGVLGLILMLFMVVGILRITMRTIHLVSNSYRNRELYNGKSR</sequence>
<dbReference type="EMBL" id="JQEC01000057">
    <property type="protein sequence ID" value="KGJ89137.1"/>
    <property type="molecule type" value="Genomic_DNA"/>
</dbReference>
<keyword evidence="1" id="KW-0812">Transmembrane</keyword>
<feature type="transmembrane region" description="Helical" evidence="1">
    <location>
        <begin position="145"/>
        <end position="164"/>
    </location>
</feature>
<protein>
    <recommendedName>
        <fullName evidence="4">Peptidase M50</fullName>
    </recommendedName>
</protein>
<comment type="caution">
    <text evidence="2">The sequence shown here is derived from an EMBL/GenBank/DDBJ whole genome shotgun (WGS) entry which is preliminary data.</text>
</comment>
<feature type="transmembrane region" description="Helical" evidence="1">
    <location>
        <begin position="176"/>
        <end position="198"/>
    </location>
</feature>